<protein>
    <submittedName>
        <fullName evidence="6">LysR family transcriptional regulator</fullName>
    </submittedName>
</protein>
<gene>
    <name evidence="6" type="ORF">ACFFLH_01425</name>
</gene>
<dbReference type="EMBL" id="JBHLZN010000001">
    <property type="protein sequence ID" value="MFB9885072.1"/>
    <property type="molecule type" value="Genomic_DNA"/>
</dbReference>
<dbReference type="InterPro" id="IPR000847">
    <property type="entry name" value="LysR_HTH_N"/>
</dbReference>
<dbReference type="PROSITE" id="PS50931">
    <property type="entry name" value="HTH_LYSR"/>
    <property type="match status" value="1"/>
</dbReference>
<evidence type="ECO:0000313" key="6">
    <source>
        <dbReference type="EMBL" id="MFB9885072.1"/>
    </source>
</evidence>
<evidence type="ECO:0000256" key="3">
    <source>
        <dbReference type="ARBA" id="ARBA00023125"/>
    </source>
</evidence>
<dbReference type="PANTHER" id="PTHR30126">
    <property type="entry name" value="HTH-TYPE TRANSCRIPTIONAL REGULATOR"/>
    <property type="match status" value="1"/>
</dbReference>
<feature type="domain" description="HTH lysR-type" evidence="5">
    <location>
        <begin position="1"/>
        <end position="59"/>
    </location>
</feature>
<evidence type="ECO:0000256" key="1">
    <source>
        <dbReference type="ARBA" id="ARBA00009437"/>
    </source>
</evidence>
<keyword evidence="2" id="KW-0805">Transcription regulation</keyword>
<dbReference type="InterPro" id="IPR036388">
    <property type="entry name" value="WH-like_DNA-bd_sf"/>
</dbReference>
<keyword evidence="4" id="KW-0804">Transcription</keyword>
<proteinExistence type="inferred from homology"/>
<evidence type="ECO:0000313" key="7">
    <source>
        <dbReference type="Proteomes" id="UP001589628"/>
    </source>
</evidence>
<organism evidence="6 7">
    <name type="scientific">Balneatrix alpica</name>
    <dbReference type="NCBI Taxonomy" id="75684"/>
    <lineage>
        <taxon>Bacteria</taxon>
        <taxon>Pseudomonadati</taxon>
        <taxon>Pseudomonadota</taxon>
        <taxon>Gammaproteobacteria</taxon>
        <taxon>Oceanospirillales</taxon>
        <taxon>Balneatrichaceae</taxon>
        <taxon>Balneatrix</taxon>
    </lineage>
</organism>
<dbReference type="Gene3D" id="3.40.190.10">
    <property type="entry name" value="Periplasmic binding protein-like II"/>
    <property type="match status" value="2"/>
</dbReference>
<dbReference type="PRINTS" id="PR00039">
    <property type="entry name" value="HTHLYSR"/>
</dbReference>
<dbReference type="SUPFAM" id="SSF53850">
    <property type="entry name" value="Periplasmic binding protein-like II"/>
    <property type="match status" value="1"/>
</dbReference>
<dbReference type="Pfam" id="PF00126">
    <property type="entry name" value="HTH_1"/>
    <property type="match status" value="1"/>
</dbReference>
<sequence>MIHPSWLKTFTTLVETEHFTQTAEKLFMTQPGVSQHIRKLEQACGYPLLLRTKKHFELTEQGRLVYQYAKQQAQNEHHLLNSLGFDDPFSGLCRLGCSGALALRLYPGLLQLQTQHPKLITEVEVAPNQRILHLLNTGELDLGIVTAHADYAELSAETLGQEHLCLVLPHRYANRPLSIEALHQLGLIRHPDVEHYLTLYCSHSQSATLQQLNPRTLPSSGYINQLSQILLPVAQGLGFTVLPLSAVKSFHAPQQLYILPTVHPVYEPLYLVKRRYRSLPTRFDTLIQCLREILA</sequence>
<dbReference type="RefSeq" id="WP_027313312.1">
    <property type="nucleotide sequence ID" value="NZ_JBHLZN010000001.1"/>
</dbReference>
<evidence type="ECO:0000256" key="4">
    <source>
        <dbReference type="ARBA" id="ARBA00023163"/>
    </source>
</evidence>
<dbReference type="Proteomes" id="UP001589628">
    <property type="component" value="Unassembled WGS sequence"/>
</dbReference>
<evidence type="ECO:0000256" key="2">
    <source>
        <dbReference type="ARBA" id="ARBA00023015"/>
    </source>
</evidence>
<dbReference type="SUPFAM" id="SSF46785">
    <property type="entry name" value="Winged helix' DNA-binding domain"/>
    <property type="match status" value="1"/>
</dbReference>
<reference evidence="6 7" key="1">
    <citation type="submission" date="2024-09" db="EMBL/GenBank/DDBJ databases">
        <authorList>
            <person name="Sun Q."/>
            <person name="Mori K."/>
        </authorList>
    </citation>
    <scope>NUCLEOTIDE SEQUENCE [LARGE SCALE GENOMIC DNA]</scope>
    <source>
        <strain evidence="6 7">ATCC 51285</strain>
    </source>
</reference>
<comment type="caution">
    <text evidence="6">The sequence shown here is derived from an EMBL/GenBank/DDBJ whole genome shotgun (WGS) entry which is preliminary data.</text>
</comment>
<dbReference type="PANTHER" id="PTHR30126:SF99">
    <property type="entry name" value="TRANSCRIPTIONAL REGULATOR LYSR FAMILY"/>
    <property type="match status" value="1"/>
</dbReference>
<dbReference type="InterPro" id="IPR005119">
    <property type="entry name" value="LysR_subst-bd"/>
</dbReference>
<evidence type="ECO:0000259" key="5">
    <source>
        <dbReference type="PROSITE" id="PS50931"/>
    </source>
</evidence>
<accession>A0ABV5Z721</accession>
<dbReference type="InterPro" id="IPR036390">
    <property type="entry name" value="WH_DNA-bd_sf"/>
</dbReference>
<keyword evidence="7" id="KW-1185">Reference proteome</keyword>
<dbReference type="Pfam" id="PF03466">
    <property type="entry name" value="LysR_substrate"/>
    <property type="match status" value="1"/>
</dbReference>
<comment type="similarity">
    <text evidence="1">Belongs to the LysR transcriptional regulatory family.</text>
</comment>
<keyword evidence="3" id="KW-0238">DNA-binding</keyword>
<dbReference type="CDD" id="cd05466">
    <property type="entry name" value="PBP2_LTTR_substrate"/>
    <property type="match status" value="1"/>
</dbReference>
<name>A0ABV5Z721_9GAMM</name>
<dbReference type="Gene3D" id="1.10.10.10">
    <property type="entry name" value="Winged helix-like DNA-binding domain superfamily/Winged helix DNA-binding domain"/>
    <property type="match status" value="1"/>
</dbReference>